<gene>
    <name evidence="5" type="ORF">OSSY52_18200</name>
</gene>
<dbReference type="InterPro" id="IPR017853">
    <property type="entry name" value="GH"/>
</dbReference>
<feature type="domain" description="GH84" evidence="4">
    <location>
        <begin position="4"/>
        <end position="276"/>
    </location>
</feature>
<protein>
    <recommendedName>
        <fullName evidence="4">GH84 domain-containing protein</fullName>
    </recommendedName>
</protein>
<dbReference type="PANTHER" id="PTHR13170">
    <property type="entry name" value="O-GLCNACASE"/>
    <property type="match status" value="1"/>
</dbReference>
<evidence type="ECO:0000256" key="2">
    <source>
        <dbReference type="ARBA" id="ARBA00023295"/>
    </source>
</evidence>
<keyword evidence="1 3" id="KW-0378">Hydrolase</keyword>
<evidence type="ECO:0000259" key="4">
    <source>
        <dbReference type="PROSITE" id="PS52009"/>
    </source>
</evidence>
<organism evidence="5 6">
    <name type="scientific">Tepiditoga spiralis</name>
    <dbReference type="NCBI Taxonomy" id="2108365"/>
    <lineage>
        <taxon>Bacteria</taxon>
        <taxon>Thermotogati</taxon>
        <taxon>Thermotogota</taxon>
        <taxon>Thermotogae</taxon>
        <taxon>Petrotogales</taxon>
        <taxon>Petrotogaceae</taxon>
        <taxon>Tepiditoga</taxon>
    </lineage>
</organism>
<dbReference type="KEGG" id="ocy:OSSY52_18200"/>
<dbReference type="RefSeq" id="WP_190614378.1">
    <property type="nucleotide sequence ID" value="NZ_AP018712.1"/>
</dbReference>
<evidence type="ECO:0000256" key="1">
    <source>
        <dbReference type="ARBA" id="ARBA00022801"/>
    </source>
</evidence>
<dbReference type="SUPFAM" id="SSF51445">
    <property type="entry name" value="(Trans)glycosidases"/>
    <property type="match status" value="1"/>
</dbReference>
<evidence type="ECO:0000313" key="6">
    <source>
        <dbReference type="Proteomes" id="UP000516361"/>
    </source>
</evidence>
<dbReference type="PANTHER" id="PTHR13170:SF16">
    <property type="entry name" value="PROTEIN O-GLCNACASE"/>
    <property type="match status" value="1"/>
</dbReference>
<dbReference type="InParanoid" id="A0A7G1GC33"/>
<reference evidence="5 6" key="1">
    <citation type="submission" date="2018-06" db="EMBL/GenBank/DDBJ databases">
        <title>Genome sequencing of Oceanotoga sp. sy52.</title>
        <authorList>
            <person name="Mori K."/>
        </authorList>
    </citation>
    <scope>NUCLEOTIDE SEQUENCE [LARGE SCALE GENOMIC DNA]</scope>
    <source>
        <strain evidence="6">sy52</strain>
    </source>
</reference>
<feature type="active site" description="Proton donor" evidence="3">
    <location>
        <position position="119"/>
    </location>
</feature>
<keyword evidence="6" id="KW-1185">Reference proteome</keyword>
<evidence type="ECO:0000256" key="3">
    <source>
        <dbReference type="PROSITE-ProRule" id="PRU01353"/>
    </source>
</evidence>
<dbReference type="Pfam" id="PF07555">
    <property type="entry name" value="NAGidase"/>
    <property type="match status" value="1"/>
</dbReference>
<evidence type="ECO:0000313" key="5">
    <source>
        <dbReference type="EMBL" id="BBE31679.1"/>
    </source>
</evidence>
<dbReference type="Proteomes" id="UP000516361">
    <property type="component" value="Chromosome"/>
</dbReference>
<dbReference type="GO" id="GO:0015929">
    <property type="term" value="F:hexosaminidase activity"/>
    <property type="evidence" value="ECO:0007669"/>
    <property type="project" value="UniProtKB-ARBA"/>
</dbReference>
<dbReference type="EMBL" id="AP018712">
    <property type="protein sequence ID" value="BBE31679.1"/>
    <property type="molecule type" value="Genomic_DNA"/>
</dbReference>
<name>A0A7G1GC33_9BACT</name>
<proteinExistence type="inferred from homology"/>
<accession>A0A7G1GC33</accession>
<dbReference type="GO" id="GO:1901135">
    <property type="term" value="P:carbohydrate derivative metabolic process"/>
    <property type="evidence" value="ECO:0007669"/>
    <property type="project" value="UniProtKB-ARBA"/>
</dbReference>
<dbReference type="AlphaFoldDB" id="A0A7G1GC33"/>
<sequence>MYFDIRGIVEGFYGKPWTHQERKDLIKFMEKNNYNLYIYAPKADTYHRFNWGKKYPSSFMEEFKDLIIEGKKSNIDVSIAISPGLSLKYSNNDQLLKLKEKFETFINIGVKTICLFLDDIPTNLQYEEDKNKYNDLADAQQDFTNKLYNELSNKIEKFIFCPTHYHGEVGDYQKKLGKTLNSEIEIIWTGPEVCSEKIPLNDSEKISKAFKRKVLYWDNYPVNDSTMVSEMHLGPYIGRDKNLFKNSKGFLINPMNQAYASMITLGAISEYLNNPESYDPDISLRNSISRLTNLKNELYEFSKVNVQSPLNKENTYTKNFINTFNKLYENSSSKGIEYLKNESKKIFKIYSKLMSLQKKLKENLIPWLKNYKNSGFLIEKISELIELSQPLIHEKFNNEDINKLRKKILEVENLLKLCIELDTKVYGEDLIKFALIHLKNAKGFIKLNIF</sequence>
<keyword evidence="2 3" id="KW-0326">Glycosidase</keyword>
<comment type="similarity">
    <text evidence="3">Belongs to the glycosyl hydrolase 84 family.</text>
</comment>
<dbReference type="InterPro" id="IPR051822">
    <property type="entry name" value="Glycosyl_Hydrolase_84"/>
</dbReference>
<dbReference type="InterPro" id="IPR011496">
    <property type="entry name" value="O-GlcNAcase_cat"/>
</dbReference>
<dbReference type="PROSITE" id="PS52009">
    <property type="entry name" value="GH84"/>
    <property type="match status" value="1"/>
</dbReference>
<dbReference type="Gene3D" id="3.20.20.80">
    <property type="entry name" value="Glycosidases"/>
    <property type="match status" value="1"/>
</dbReference>